<proteinExistence type="predicted"/>
<dbReference type="AlphaFoldDB" id="A0A366HNG4"/>
<evidence type="ECO:0000256" key="1">
    <source>
        <dbReference type="SAM" id="MobiDB-lite"/>
    </source>
</evidence>
<dbReference type="EMBL" id="QNRR01000003">
    <property type="protein sequence ID" value="RBP45050.1"/>
    <property type="molecule type" value="Genomic_DNA"/>
</dbReference>
<evidence type="ECO:0000313" key="3">
    <source>
        <dbReference type="Proteomes" id="UP000253426"/>
    </source>
</evidence>
<reference evidence="2 3" key="1">
    <citation type="submission" date="2018-06" db="EMBL/GenBank/DDBJ databases">
        <title>Genomic Encyclopedia of Type Strains, Phase IV (KMG-IV): sequencing the most valuable type-strain genomes for metagenomic binning, comparative biology and taxonomic classification.</title>
        <authorList>
            <person name="Goeker M."/>
        </authorList>
    </citation>
    <scope>NUCLEOTIDE SEQUENCE [LARGE SCALE GENOMIC DNA]</scope>
    <source>
        <strain evidence="2 3">DSM 25532</strain>
    </source>
</reference>
<keyword evidence="3" id="KW-1185">Reference proteome</keyword>
<feature type="region of interest" description="Disordered" evidence="1">
    <location>
        <begin position="653"/>
        <end position="674"/>
    </location>
</feature>
<protein>
    <submittedName>
        <fullName evidence="2">Uncharacterized protein</fullName>
    </submittedName>
</protein>
<accession>A0A366HNG4</accession>
<organism evidence="2 3">
    <name type="scientific">Roseimicrobium gellanilyticum</name>
    <dbReference type="NCBI Taxonomy" id="748857"/>
    <lineage>
        <taxon>Bacteria</taxon>
        <taxon>Pseudomonadati</taxon>
        <taxon>Verrucomicrobiota</taxon>
        <taxon>Verrucomicrobiia</taxon>
        <taxon>Verrucomicrobiales</taxon>
        <taxon>Verrucomicrobiaceae</taxon>
        <taxon>Roseimicrobium</taxon>
    </lineage>
</organism>
<gene>
    <name evidence="2" type="ORF">DES53_10345</name>
</gene>
<dbReference type="Proteomes" id="UP000253426">
    <property type="component" value="Unassembled WGS sequence"/>
</dbReference>
<evidence type="ECO:0000313" key="2">
    <source>
        <dbReference type="EMBL" id="RBP45050.1"/>
    </source>
</evidence>
<comment type="caution">
    <text evidence="2">The sequence shown here is derived from an EMBL/GenBank/DDBJ whole genome shotgun (WGS) entry which is preliminary data.</text>
</comment>
<name>A0A366HNG4_9BACT</name>
<sequence length="1004" mass="109795">MRGLDKSPSLWFGLLLAMIVGGALMAPAMRAQTPAPDFSQGFELLRKAGLPDVKGWKYVRFESEFGANGEANLDALLPGKQPGNAWLEPQAAPSKLQRILVDGSRLTVVASDSSALDYRAGMRAAEAMGLPYIPGKAKDPGGDAKQNSEAADAVQLAAQITKMTVDGEGKDLLLTYPGLIVNVFFMAAHYHRRGYEKESAQIVTGLQQLLPRPEALIELSVEALGNLRLGQGVARFRTDRDWKALQATLESVLADFPELWTSRPLAERLLGQVKARSAGQVPPPVASNLFPLTGEQQDWWKQVTIAPPPQQKGDEAAMMDMTQSIGPEQWAQAWMVKKLEIPDSLGRYWQALDKDSLLPFDASRDWDWIVVMAAAVGDNAMTMCDGLSRQGGFDTSWMSFDPEEPPAEPSEEELDQRWEQLGAPLTRDEIARGFLGIVLPLSEEHGSDGARLMSVEDLRESAKTWSAKTAGKTGVEVTRLYFKEGSDFQRRMAASALARTGDEKDMALLEESALNAPNMSMDLATQILQKRKEAGKPFLEKFKAKLLEEVKENSPSEEIPDYIKGQLTAMEGLVSGKGIKELIADYASGAMEQSAFMQSFQSMEADYEWKQEDIEAAFAAMGKIPASEGRRRYLLLEMTAGAMRSMFKIEEDGQVPADEATGSGAEGKPGESPPPEWVVKLLKEFIAQNREVKVSGWIGNDIRLSQYGCFLLDSLWKSQEVAESRNLFQQLPAEDSWSYVEARGMARLEGKQPPPIPDAVRVADTRKAEITAAAQKIKEGGWADFYTSLNLDEKMAANEVIAGMEPDDSWKKALLTVTEVTLDVSEVAATAAKPESWMALKGKVLDGALAKQVLELCQQGYKDGGKNLTGAINARSHHRGKVVAVGVAKEEESRQSDIATWITTVQSEDKESAPTAIAYVRWRDRSGSTGTMMSVRGKDGAWKIHAGDGAPPGFADMPVTPVLDAEAFEKAFADFLTGPLPNKQLWSLDFGVYKVPTEAAAKSE</sequence>